<comment type="caution">
    <text evidence="12">The sequence shown here is derived from an EMBL/GenBank/DDBJ whole genome shotgun (WGS) entry which is preliminary data.</text>
</comment>
<dbReference type="InterPro" id="IPR009056">
    <property type="entry name" value="Cyt_c-like_dom"/>
</dbReference>
<feature type="domain" description="Cytochrome c" evidence="11">
    <location>
        <begin position="64"/>
        <end position="171"/>
    </location>
</feature>
<dbReference type="Gene3D" id="1.20.5.100">
    <property type="entry name" value="Cytochrome c1, transmembrane anchor, C-terminal"/>
    <property type="match status" value="1"/>
</dbReference>
<accession>A0A074M9V9</accession>
<evidence type="ECO:0000256" key="3">
    <source>
        <dbReference type="ARBA" id="ARBA00022617"/>
    </source>
</evidence>
<evidence type="ECO:0000256" key="5">
    <source>
        <dbReference type="ARBA" id="ARBA00022723"/>
    </source>
</evidence>
<keyword evidence="4 10" id="KW-0812">Transmembrane</keyword>
<dbReference type="PANTHER" id="PTHR10266:SF3">
    <property type="entry name" value="CYTOCHROME C1, HEME PROTEIN, MITOCHONDRIAL"/>
    <property type="match status" value="1"/>
</dbReference>
<dbReference type="RefSeq" id="WP_034960674.1">
    <property type="nucleotide sequence ID" value="NZ_JMIW01000005.1"/>
</dbReference>
<feature type="binding site" description="covalent" evidence="9">
    <location>
        <position position="77"/>
    </location>
    <ligand>
        <name>heme c</name>
        <dbReference type="ChEBI" id="CHEBI:61717"/>
    </ligand>
</feature>
<evidence type="ECO:0000256" key="6">
    <source>
        <dbReference type="ARBA" id="ARBA00022989"/>
    </source>
</evidence>
<protein>
    <recommendedName>
        <fullName evidence="2">Cytochrome c1</fullName>
    </recommendedName>
</protein>
<dbReference type="GO" id="GO:0046872">
    <property type="term" value="F:metal ion binding"/>
    <property type="evidence" value="ECO:0007669"/>
    <property type="project" value="UniProtKB-KW"/>
</dbReference>
<dbReference type="GO" id="GO:0020037">
    <property type="term" value="F:heme binding"/>
    <property type="evidence" value="ECO:0007669"/>
    <property type="project" value="InterPro"/>
</dbReference>
<dbReference type="Gene3D" id="1.10.760.10">
    <property type="entry name" value="Cytochrome c-like domain"/>
    <property type="match status" value="1"/>
</dbReference>
<comment type="cofactor">
    <cofactor evidence="9">
        <name>heme c</name>
        <dbReference type="ChEBI" id="CHEBI:61717"/>
    </cofactor>
    <text evidence="9">Binds 1 heme c group covalently per subunit.</text>
</comment>
<name>A0A074M9V9_ERYLO</name>
<organism evidence="12 13">
    <name type="scientific">Erythrobacter longus</name>
    <dbReference type="NCBI Taxonomy" id="1044"/>
    <lineage>
        <taxon>Bacteria</taxon>
        <taxon>Pseudomonadati</taxon>
        <taxon>Pseudomonadota</taxon>
        <taxon>Alphaproteobacteria</taxon>
        <taxon>Sphingomonadales</taxon>
        <taxon>Erythrobacteraceae</taxon>
        <taxon>Erythrobacter/Porphyrobacter group</taxon>
        <taxon>Erythrobacter</taxon>
    </lineage>
</organism>
<dbReference type="PROSITE" id="PS51007">
    <property type="entry name" value="CYTC"/>
    <property type="match status" value="1"/>
</dbReference>
<dbReference type="PANTHER" id="PTHR10266">
    <property type="entry name" value="CYTOCHROME C1"/>
    <property type="match status" value="1"/>
</dbReference>
<evidence type="ECO:0000313" key="13">
    <source>
        <dbReference type="Proteomes" id="UP000027647"/>
    </source>
</evidence>
<comment type="subcellular location">
    <subcellularLocation>
        <location evidence="1">Membrane</location>
    </subcellularLocation>
</comment>
<reference evidence="12 13" key="1">
    <citation type="submission" date="2014-04" db="EMBL/GenBank/DDBJ databases">
        <title>A comprehensive comparison of genomes of Erythrobacter spp. strains.</title>
        <authorList>
            <person name="Zheng Q."/>
        </authorList>
    </citation>
    <scope>NUCLEOTIDE SEQUENCE [LARGE SCALE GENOMIC DNA]</scope>
    <source>
        <strain evidence="12 13">DSM 6997</strain>
    </source>
</reference>
<evidence type="ECO:0000256" key="2">
    <source>
        <dbReference type="ARBA" id="ARBA00016165"/>
    </source>
</evidence>
<feature type="binding site" description="covalent" evidence="9">
    <location>
        <position position="80"/>
    </location>
    <ligand>
        <name>heme c</name>
        <dbReference type="ChEBI" id="CHEBI:61717"/>
    </ligand>
</feature>
<evidence type="ECO:0000256" key="7">
    <source>
        <dbReference type="ARBA" id="ARBA00023004"/>
    </source>
</evidence>
<sequence>MTIRLGGILFGLAITGVLLLWSLLPGALNFAFPTKPDYYAFQEKNIAPEGGFSFDGPLGKWDTQQLQRGYQVYKEVCSACHSLKFVAFRNLQEIGFTEPEVRAEAASWEVPGIDPKDGSAIKRPGIPTDQFPSPYANEVEARAFNNNALPPDLTLITKARKDGVHYVYSLMQGYNEPDPEDVAKSPDFETPPGLYFNEYFYNINIAMPPQLLDGIVTYSDGTEATTEQMAQDITAFLTWAGEPSLIKRKQTGWFVIGFLLFATFLGFMSYKTVWATKKPKKGSPDLV</sequence>
<dbReference type="STRING" id="1044.EH31_12975"/>
<dbReference type="EMBL" id="JMIW01000005">
    <property type="protein sequence ID" value="KEO89550.1"/>
    <property type="molecule type" value="Genomic_DNA"/>
</dbReference>
<evidence type="ECO:0000256" key="4">
    <source>
        <dbReference type="ARBA" id="ARBA00022692"/>
    </source>
</evidence>
<keyword evidence="6 10" id="KW-1133">Transmembrane helix</keyword>
<dbReference type="GO" id="GO:0009055">
    <property type="term" value="F:electron transfer activity"/>
    <property type="evidence" value="ECO:0007669"/>
    <property type="project" value="InterPro"/>
</dbReference>
<evidence type="ECO:0000256" key="8">
    <source>
        <dbReference type="ARBA" id="ARBA00023136"/>
    </source>
</evidence>
<keyword evidence="5 9" id="KW-0479">Metal-binding</keyword>
<evidence type="ECO:0000259" key="11">
    <source>
        <dbReference type="PROSITE" id="PS51007"/>
    </source>
</evidence>
<feature type="binding site" description="covalent" evidence="9">
    <location>
        <position position="207"/>
    </location>
    <ligand>
        <name>heme c</name>
        <dbReference type="ChEBI" id="CHEBI:61717"/>
    </ligand>
</feature>
<evidence type="ECO:0000256" key="10">
    <source>
        <dbReference type="SAM" id="Phobius"/>
    </source>
</evidence>
<dbReference type="eggNOG" id="COG2857">
    <property type="taxonomic scope" value="Bacteria"/>
</dbReference>
<evidence type="ECO:0000256" key="1">
    <source>
        <dbReference type="ARBA" id="ARBA00004370"/>
    </source>
</evidence>
<dbReference type="Pfam" id="PF02167">
    <property type="entry name" value="Cytochrom_C1"/>
    <property type="match status" value="1"/>
</dbReference>
<feature type="transmembrane region" description="Helical" evidence="10">
    <location>
        <begin position="252"/>
        <end position="270"/>
    </location>
</feature>
<keyword evidence="8 10" id="KW-0472">Membrane</keyword>
<dbReference type="PRINTS" id="PR00603">
    <property type="entry name" value="CYTOCHROMEC1"/>
</dbReference>
<dbReference type="OrthoDB" id="9808471at2"/>
<gene>
    <name evidence="12" type="ORF">EH31_12975</name>
</gene>
<keyword evidence="13" id="KW-1185">Reference proteome</keyword>
<dbReference type="InterPro" id="IPR036909">
    <property type="entry name" value="Cyt_c-like_dom_sf"/>
</dbReference>
<evidence type="ECO:0000256" key="9">
    <source>
        <dbReference type="PIRSR" id="PIRSR602326-1"/>
    </source>
</evidence>
<dbReference type="Proteomes" id="UP000027647">
    <property type="component" value="Unassembled WGS sequence"/>
</dbReference>
<evidence type="ECO:0000313" key="12">
    <source>
        <dbReference type="EMBL" id="KEO89550.1"/>
    </source>
</evidence>
<feature type="binding site" description="covalent" evidence="9">
    <location>
        <position position="81"/>
    </location>
    <ligand>
        <name>heme c</name>
        <dbReference type="ChEBI" id="CHEBI:61717"/>
    </ligand>
</feature>
<proteinExistence type="predicted"/>
<dbReference type="InterPro" id="IPR002326">
    <property type="entry name" value="Cyt_c1"/>
</dbReference>
<keyword evidence="7 9" id="KW-0408">Iron</keyword>
<keyword evidence="3 9" id="KW-0349">Heme</keyword>
<dbReference type="GO" id="GO:0016020">
    <property type="term" value="C:membrane"/>
    <property type="evidence" value="ECO:0007669"/>
    <property type="project" value="UniProtKB-SubCell"/>
</dbReference>
<dbReference type="AlphaFoldDB" id="A0A074M9V9"/>
<dbReference type="SUPFAM" id="SSF46626">
    <property type="entry name" value="Cytochrome c"/>
    <property type="match status" value="1"/>
</dbReference>